<dbReference type="EMBL" id="FNCW01000002">
    <property type="protein sequence ID" value="SDG47138.1"/>
    <property type="molecule type" value="Genomic_DNA"/>
</dbReference>
<name>A0A1G7UIG3_9FLAO</name>
<protein>
    <submittedName>
        <fullName evidence="1">Uncharacterized protein</fullName>
    </submittedName>
</protein>
<proteinExistence type="predicted"/>
<sequence length="46" mass="5282">MNSYFKVIILIFILCFFSGCTSDDSNEINEVMNMMMAEVLKTIVLI</sequence>
<dbReference type="PROSITE" id="PS51257">
    <property type="entry name" value="PROKAR_LIPOPROTEIN"/>
    <property type="match status" value="1"/>
</dbReference>
<keyword evidence="2" id="KW-1185">Reference proteome</keyword>
<evidence type="ECO:0000313" key="1">
    <source>
        <dbReference type="EMBL" id="SDG47138.1"/>
    </source>
</evidence>
<organism evidence="1 2">
    <name type="scientific">Psychroflexus sediminis</name>
    <dbReference type="NCBI Taxonomy" id="470826"/>
    <lineage>
        <taxon>Bacteria</taxon>
        <taxon>Pseudomonadati</taxon>
        <taxon>Bacteroidota</taxon>
        <taxon>Flavobacteriia</taxon>
        <taxon>Flavobacteriales</taxon>
        <taxon>Flavobacteriaceae</taxon>
        <taxon>Psychroflexus</taxon>
    </lineage>
</organism>
<dbReference type="AlphaFoldDB" id="A0A1G7UIG3"/>
<evidence type="ECO:0000313" key="2">
    <source>
        <dbReference type="Proteomes" id="UP000199296"/>
    </source>
</evidence>
<gene>
    <name evidence="1" type="ORF">SAMN04488027_10290</name>
</gene>
<reference evidence="1 2" key="1">
    <citation type="submission" date="2016-10" db="EMBL/GenBank/DDBJ databases">
        <authorList>
            <person name="de Groot N.N."/>
        </authorList>
    </citation>
    <scope>NUCLEOTIDE SEQUENCE [LARGE SCALE GENOMIC DNA]</scope>
    <source>
        <strain evidence="1 2">DSM 19803</strain>
    </source>
</reference>
<dbReference type="Proteomes" id="UP000199296">
    <property type="component" value="Unassembled WGS sequence"/>
</dbReference>
<accession>A0A1G7UIG3</accession>
<dbReference type="STRING" id="470826.SAMN04488027_10290"/>